<dbReference type="Gene3D" id="1.20.1170.10">
    <property type="match status" value="1"/>
</dbReference>
<sequence>MGTFSKQADSNWEKKLALLSRVVVKYNKELDTRVNFPALQKAIDAIDEAMLGYQGDAKKELDKVRALNTTARRTYEKCVGLIFEWAVSASNTFKTVLPVIRVKDLSKDDRDILYTIVSESVTKGVHKIAASLELLEDVLKNASELSDLFKSIEHKVHDDFRFGSGYYWKQKEELENKTHEIHRGRTALIFGGIGAIFTALGAIIFGPIGAAVGLAAGVAVAYGVKTLVEWNERKDPKEQLKGIQCCFEIITKKIKDAQKVLRDIIGALEEDRSNVIVLKGTCDSADQDKALLKMQSTVARNQFADNLKELQKQCEDYAKWHGYAAGK</sequence>
<evidence type="ECO:0000313" key="3">
    <source>
        <dbReference type="Proteomes" id="UP000007801"/>
    </source>
</evidence>
<gene>
    <name evidence="2" type="primary">Dana\GF19344</name>
    <name evidence="2" type="synonym">dana_GLEANR_21386</name>
    <name evidence="2" type="ORF">GF19344</name>
</gene>
<dbReference type="GeneID" id="6502104"/>
<keyword evidence="3" id="KW-1185">Reference proteome</keyword>
<dbReference type="OrthoDB" id="7870836at2759"/>
<keyword evidence="1" id="KW-0812">Transmembrane</keyword>
<accession>B3MXZ7</accession>
<dbReference type="HOGENOM" id="CLU_057204_0_0_1"/>
<proteinExistence type="predicted"/>
<evidence type="ECO:0000256" key="1">
    <source>
        <dbReference type="SAM" id="Phobius"/>
    </source>
</evidence>
<dbReference type="PhylomeDB" id="B3MXZ7"/>
<name>B3MXZ7_DROAN</name>
<feature type="transmembrane region" description="Helical" evidence="1">
    <location>
        <begin position="187"/>
        <end position="205"/>
    </location>
</feature>
<protein>
    <submittedName>
        <fullName evidence="2">Uncharacterized protein</fullName>
    </submittedName>
</protein>
<dbReference type="GO" id="GO:0044179">
    <property type="term" value="P:hemolysis in another organism"/>
    <property type="evidence" value="ECO:0007669"/>
    <property type="project" value="InterPro"/>
</dbReference>
<dbReference type="EMBL" id="CH902630">
    <property type="protein sequence ID" value="EDV38612.1"/>
    <property type="molecule type" value="Genomic_DNA"/>
</dbReference>
<dbReference type="AlphaFoldDB" id="B3MXZ7"/>
<dbReference type="KEGG" id="dan:6502104"/>
<keyword evidence="1" id="KW-0472">Membrane</keyword>
<dbReference type="SMR" id="B3MXZ7"/>
<dbReference type="Proteomes" id="UP000007801">
    <property type="component" value="Unassembled WGS sequence"/>
</dbReference>
<dbReference type="InterPro" id="IPR027018">
    <property type="entry name" value="Hemolysin_E"/>
</dbReference>
<keyword evidence="1" id="KW-1133">Transmembrane helix</keyword>
<organism evidence="2 3">
    <name type="scientific">Drosophila ananassae</name>
    <name type="common">Fruit fly</name>
    <dbReference type="NCBI Taxonomy" id="7217"/>
    <lineage>
        <taxon>Eukaryota</taxon>
        <taxon>Metazoa</taxon>
        <taxon>Ecdysozoa</taxon>
        <taxon>Arthropoda</taxon>
        <taxon>Hexapoda</taxon>
        <taxon>Insecta</taxon>
        <taxon>Pterygota</taxon>
        <taxon>Neoptera</taxon>
        <taxon>Endopterygota</taxon>
        <taxon>Diptera</taxon>
        <taxon>Brachycera</taxon>
        <taxon>Muscomorpha</taxon>
        <taxon>Ephydroidea</taxon>
        <taxon>Drosophilidae</taxon>
        <taxon>Drosophila</taxon>
        <taxon>Sophophora</taxon>
    </lineage>
</organism>
<dbReference type="CDD" id="cd22651">
    <property type="entry name" value="HlyE-like"/>
    <property type="match status" value="1"/>
</dbReference>
<evidence type="ECO:0000313" key="2">
    <source>
        <dbReference type="EMBL" id="EDV38612.1"/>
    </source>
</evidence>
<dbReference type="Pfam" id="PF06109">
    <property type="entry name" value="HlyE"/>
    <property type="match status" value="1"/>
</dbReference>
<dbReference type="eggNOG" id="ENOG502SJKI">
    <property type="taxonomic scope" value="Eukaryota"/>
</dbReference>
<dbReference type="SUPFAM" id="SSF58100">
    <property type="entry name" value="Bacterial hemolysins"/>
    <property type="match status" value="1"/>
</dbReference>
<dbReference type="InParanoid" id="B3MXZ7"/>
<reference evidence="2 3" key="1">
    <citation type="journal article" date="2007" name="Nature">
        <title>Evolution of genes and genomes on the Drosophila phylogeny.</title>
        <authorList>
            <consortium name="Drosophila 12 Genomes Consortium"/>
            <person name="Clark A.G."/>
            <person name="Eisen M.B."/>
            <person name="Smith D.R."/>
            <person name="Bergman C.M."/>
            <person name="Oliver B."/>
            <person name="Markow T.A."/>
            <person name="Kaufman T.C."/>
            <person name="Kellis M."/>
            <person name="Gelbart W."/>
            <person name="Iyer V.N."/>
            <person name="Pollard D.A."/>
            <person name="Sackton T.B."/>
            <person name="Larracuente A.M."/>
            <person name="Singh N.D."/>
            <person name="Abad J.P."/>
            <person name="Abt D.N."/>
            <person name="Adryan B."/>
            <person name="Aguade M."/>
            <person name="Akashi H."/>
            <person name="Anderson W.W."/>
            <person name="Aquadro C.F."/>
            <person name="Ardell D.H."/>
            <person name="Arguello R."/>
            <person name="Artieri C.G."/>
            <person name="Barbash D.A."/>
            <person name="Barker D."/>
            <person name="Barsanti P."/>
            <person name="Batterham P."/>
            <person name="Batzoglou S."/>
            <person name="Begun D."/>
            <person name="Bhutkar A."/>
            <person name="Blanco E."/>
            <person name="Bosak S.A."/>
            <person name="Bradley R.K."/>
            <person name="Brand A.D."/>
            <person name="Brent M.R."/>
            <person name="Brooks A.N."/>
            <person name="Brown R.H."/>
            <person name="Butlin R.K."/>
            <person name="Caggese C."/>
            <person name="Calvi B.R."/>
            <person name="Bernardo de Carvalho A."/>
            <person name="Caspi A."/>
            <person name="Castrezana S."/>
            <person name="Celniker S.E."/>
            <person name="Chang J.L."/>
            <person name="Chapple C."/>
            <person name="Chatterji S."/>
            <person name="Chinwalla A."/>
            <person name="Civetta A."/>
            <person name="Clifton S.W."/>
            <person name="Comeron J.M."/>
            <person name="Costello J.C."/>
            <person name="Coyne J.A."/>
            <person name="Daub J."/>
            <person name="David R.G."/>
            <person name="Delcher A.L."/>
            <person name="Delehaunty K."/>
            <person name="Do C.B."/>
            <person name="Ebling H."/>
            <person name="Edwards K."/>
            <person name="Eickbush T."/>
            <person name="Evans J.D."/>
            <person name="Filipski A."/>
            <person name="Findeiss S."/>
            <person name="Freyhult E."/>
            <person name="Fulton L."/>
            <person name="Fulton R."/>
            <person name="Garcia A.C."/>
            <person name="Gardiner A."/>
            <person name="Garfield D.A."/>
            <person name="Garvin B.E."/>
            <person name="Gibson G."/>
            <person name="Gilbert D."/>
            <person name="Gnerre S."/>
            <person name="Godfrey J."/>
            <person name="Good R."/>
            <person name="Gotea V."/>
            <person name="Gravely B."/>
            <person name="Greenberg A.J."/>
            <person name="Griffiths-Jones S."/>
            <person name="Gross S."/>
            <person name="Guigo R."/>
            <person name="Gustafson E.A."/>
            <person name="Haerty W."/>
            <person name="Hahn M.W."/>
            <person name="Halligan D.L."/>
            <person name="Halpern A.L."/>
            <person name="Halter G.M."/>
            <person name="Han M.V."/>
            <person name="Heger A."/>
            <person name="Hillier L."/>
            <person name="Hinrichs A.S."/>
            <person name="Holmes I."/>
            <person name="Hoskins R.A."/>
            <person name="Hubisz M.J."/>
            <person name="Hultmark D."/>
            <person name="Huntley M.A."/>
            <person name="Jaffe D.B."/>
            <person name="Jagadeeshan S."/>
            <person name="Jeck W.R."/>
            <person name="Johnson J."/>
            <person name="Jones C.D."/>
            <person name="Jordan W.C."/>
            <person name="Karpen G.H."/>
            <person name="Kataoka E."/>
            <person name="Keightley P.D."/>
            <person name="Kheradpour P."/>
            <person name="Kirkness E.F."/>
            <person name="Koerich L.B."/>
            <person name="Kristiansen K."/>
            <person name="Kudrna D."/>
            <person name="Kulathinal R.J."/>
            <person name="Kumar S."/>
            <person name="Kwok R."/>
            <person name="Lander E."/>
            <person name="Langley C.H."/>
            <person name="Lapoint R."/>
            <person name="Lazzaro B.P."/>
            <person name="Lee S.J."/>
            <person name="Levesque L."/>
            <person name="Li R."/>
            <person name="Lin C.F."/>
            <person name="Lin M.F."/>
            <person name="Lindblad-Toh K."/>
            <person name="Llopart A."/>
            <person name="Long M."/>
            <person name="Low L."/>
            <person name="Lozovsky E."/>
            <person name="Lu J."/>
            <person name="Luo M."/>
            <person name="Machado C.A."/>
            <person name="Makalowski W."/>
            <person name="Marzo M."/>
            <person name="Matsuda M."/>
            <person name="Matzkin L."/>
            <person name="McAllister B."/>
            <person name="McBride C.S."/>
            <person name="McKernan B."/>
            <person name="McKernan K."/>
            <person name="Mendez-Lago M."/>
            <person name="Minx P."/>
            <person name="Mollenhauer M.U."/>
            <person name="Montooth K."/>
            <person name="Mount S.M."/>
            <person name="Mu X."/>
            <person name="Myers E."/>
            <person name="Negre B."/>
            <person name="Newfeld S."/>
            <person name="Nielsen R."/>
            <person name="Noor M.A."/>
            <person name="O'Grady P."/>
            <person name="Pachter L."/>
            <person name="Papaceit M."/>
            <person name="Parisi M.J."/>
            <person name="Parisi M."/>
            <person name="Parts L."/>
            <person name="Pedersen J.S."/>
            <person name="Pesole G."/>
            <person name="Phillippy A.M."/>
            <person name="Ponting C.P."/>
            <person name="Pop M."/>
            <person name="Porcelli D."/>
            <person name="Powell J.R."/>
            <person name="Prohaska S."/>
            <person name="Pruitt K."/>
            <person name="Puig M."/>
            <person name="Quesneville H."/>
            <person name="Ram K.R."/>
            <person name="Rand D."/>
            <person name="Rasmussen M.D."/>
            <person name="Reed L.K."/>
            <person name="Reenan R."/>
            <person name="Reily A."/>
            <person name="Remington K.A."/>
            <person name="Rieger T.T."/>
            <person name="Ritchie M.G."/>
            <person name="Robin C."/>
            <person name="Rogers Y.H."/>
            <person name="Rohde C."/>
            <person name="Rozas J."/>
            <person name="Rubenfield M.J."/>
            <person name="Ruiz A."/>
            <person name="Russo S."/>
            <person name="Salzberg S.L."/>
            <person name="Sanchez-Gracia A."/>
            <person name="Saranga D.J."/>
            <person name="Sato H."/>
            <person name="Schaeffer S.W."/>
            <person name="Schatz M.C."/>
            <person name="Schlenke T."/>
            <person name="Schwartz R."/>
            <person name="Segarra C."/>
            <person name="Singh R.S."/>
            <person name="Sirot L."/>
            <person name="Sirota M."/>
            <person name="Sisneros N.B."/>
            <person name="Smith C.D."/>
            <person name="Smith T.F."/>
            <person name="Spieth J."/>
            <person name="Stage D.E."/>
            <person name="Stark A."/>
            <person name="Stephan W."/>
            <person name="Strausberg R.L."/>
            <person name="Strempel S."/>
            <person name="Sturgill D."/>
            <person name="Sutton G."/>
            <person name="Sutton G.G."/>
            <person name="Tao W."/>
            <person name="Teichmann S."/>
            <person name="Tobari Y.N."/>
            <person name="Tomimura Y."/>
            <person name="Tsolas J.M."/>
            <person name="Valente V.L."/>
            <person name="Venter E."/>
            <person name="Venter J.C."/>
            <person name="Vicario S."/>
            <person name="Vieira F.G."/>
            <person name="Vilella A.J."/>
            <person name="Villasante A."/>
            <person name="Walenz B."/>
            <person name="Wang J."/>
            <person name="Wasserman M."/>
            <person name="Watts T."/>
            <person name="Wilson D."/>
            <person name="Wilson R.K."/>
            <person name="Wing R.A."/>
            <person name="Wolfner M.F."/>
            <person name="Wong A."/>
            <person name="Wong G.K."/>
            <person name="Wu C.I."/>
            <person name="Wu G."/>
            <person name="Yamamoto D."/>
            <person name="Yang H.P."/>
            <person name="Yang S.P."/>
            <person name="Yorke J.A."/>
            <person name="Yoshida K."/>
            <person name="Zdobnov E."/>
            <person name="Zhang P."/>
            <person name="Zhang Y."/>
            <person name="Zimin A.V."/>
            <person name="Baldwin J."/>
            <person name="Abdouelleil A."/>
            <person name="Abdulkadir J."/>
            <person name="Abebe A."/>
            <person name="Abera B."/>
            <person name="Abreu J."/>
            <person name="Acer S.C."/>
            <person name="Aftuck L."/>
            <person name="Alexander A."/>
            <person name="An P."/>
            <person name="Anderson E."/>
            <person name="Anderson S."/>
            <person name="Arachi H."/>
            <person name="Azer M."/>
            <person name="Bachantsang P."/>
            <person name="Barry A."/>
            <person name="Bayul T."/>
            <person name="Berlin A."/>
            <person name="Bessette D."/>
            <person name="Bloom T."/>
            <person name="Blye J."/>
            <person name="Boguslavskiy L."/>
            <person name="Bonnet C."/>
            <person name="Boukhgalter B."/>
            <person name="Bourzgui I."/>
            <person name="Brown A."/>
            <person name="Cahill P."/>
            <person name="Channer S."/>
            <person name="Cheshatsang Y."/>
            <person name="Chuda L."/>
            <person name="Citroen M."/>
            <person name="Collymore A."/>
            <person name="Cooke P."/>
            <person name="Costello M."/>
            <person name="D'Aco K."/>
            <person name="Daza R."/>
            <person name="De Haan G."/>
            <person name="DeGray S."/>
            <person name="DeMaso C."/>
            <person name="Dhargay N."/>
            <person name="Dooley K."/>
            <person name="Dooley E."/>
            <person name="Doricent M."/>
            <person name="Dorje P."/>
            <person name="Dorjee K."/>
            <person name="Dupes A."/>
            <person name="Elong R."/>
            <person name="Falk J."/>
            <person name="Farina A."/>
            <person name="Faro S."/>
            <person name="Ferguson D."/>
            <person name="Fisher S."/>
            <person name="Foley C.D."/>
            <person name="Franke A."/>
            <person name="Friedrich D."/>
            <person name="Gadbois L."/>
            <person name="Gearin G."/>
            <person name="Gearin C.R."/>
            <person name="Giannoukos G."/>
            <person name="Goode T."/>
            <person name="Graham J."/>
            <person name="Grandbois E."/>
            <person name="Grewal S."/>
            <person name="Gyaltsen K."/>
            <person name="Hafez N."/>
            <person name="Hagos B."/>
            <person name="Hall J."/>
            <person name="Henson C."/>
            <person name="Hollinger A."/>
            <person name="Honan T."/>
            <person name="Huard M.D."/>
            <person name="Hughes L."/>
            <person name="Hurhula B."/>
            <person name="Husby M.E."/>
            <person name="Kamat A."/>
            <person name="Kanga B."/>
            <person name="Kashin S."/>
            <person name="Khazanovich D."/>
            <person name="Kisner P."/>
            <person name="Lance K."/>
            <person name="Lara M."/>
            <person name="Lee W."/>
            <person name="Lennon N."/>
            <person name="Letendre F."/>
            <person name="LeVine R."/>
            <person name="Lipovsky A."/>
            <person name="Liu X."/>
            <person name="Liu J."/>
            <person name="Liu S."/>
            <person name="Lokyitsang T."/>
            <person name="Lokyitsang Y."/>
            <person name="Lubonja R."/>
            <person name="Lui A."/>
            <person name="MacDonald P."/>
            <person name="Magnisalis V."/>
            <person name="Maru K."/>
            <person name="Matthews C."/>
            <person name="McCusker W."/>
            <person name="McDonough S."/>
            <person name="Mehta T."/>
            <person name="Meldrim J."/>
            <person name="Meneus L."/>
            <person name="Mihai O."/>
            <person name="Mihalev A."/>
            <person name="Mihova T."/>
            <person name="Mittelman R."/>
            <person name="Mlenga V."/>
            <person name="Montmayeur A."/>
            <person name="Mulrain L."/>
            <person name="Navidi A."/>
            <person name="Naylor J."/>
            <person name="Negash T."/>
            <person name="Nguyen T."/>
            <person name="Nguyen N."/>
            <person name="Nicol R."/>
            <person name="Norbu C."/>
            <person name="Norbu N."/>
            <person name="Novod N."/>
            <person name="O'Neill B."/>
            <person name="Osman S."/>
            <person name="Markiewicz E."/>
            <person name="Oyono O.L."/>
            <person name="Patti C."/>
            <person name="Phunkhang P."/>
            <person name="Pierre F."/>
            <person name="Priest M."/>
            <person name="Raghuraman S."/>
            <person name="Rege F."/>
            <person name="Reyes R."/>
            <person name="Rise C."/>
            <person name="Rogov P."/>
            <person name="Ross K."/>
            <person name="Ryan E."/>
            <person name="Settipalli S."/>
            <person name="Shea T."/>
            <person name="Sherpa N."/>
            <person name="Shi L."/>
            <person name="Shih D."/>
            <person name="Sparrow T."/>
            <person name="Spaulding J."/>
            <person name="Stalker J."/>
            <person name="Stange-Thomann N."/>
            <person name="Stavropoulos S."/>
            <person name="Stone C."/>
            <person name="Strader C."/>
            <person name="Tesfaye S."/>
            <person name="Thomson T."/>
            <person name="Thoulutsang Y."/>
            <person name="Thoulutsang D."/>
            <person name="Topham K."/>
            <person name="Topping I."/>
            <person name="Tsamla T."/>
            <person name="Vassiliev H."/>
            <person name="Vo A."/>
            <person name="Wangchuk T."/>
            <person name="Wangdi T."/>
            <person name="Weiand M."/>
            <person name="Wilkinson J."/>
            <person name="Wilson A."/>
            <person name="Yadav S."/>
            <person name="Young G."/>
            <person name="Yu Q."/>
            <person name="Zembek L."/>
            <person name="Zhong D."/>
            <person name="Zimmer A."/>
            <person name="Zwirko Z."/>
            <person name="Jaffe D.B."/>
            <person name="Alvarez P."/>
            <person name="Brockman W."/>
            <person name="Butler J."/>
            <person name="Chin C."/>
            <person name="Gnerre S."/>
            <person name="Grabherr M."/>
            <person name="Kleber M."/>
            <person name="Mauceli E."/>
            <person name="MacCallum I."/>
        </authorList>
    </citation>
    <scope>NUCLEOTIDE SEQUENCE [LARGE SCALE GENOMIC DNA]</scope>
    <source>
        <strain evidence="3">Tucson 14024-0371.13</strain>
    </source>
</reference>